<dbReference type="OMA" id="WRVMKGV"/>
<dbReference type="PANTHER" id="PTHR48122:SF1">
    <property type="entry name" value="CENTROMERE PROTEIN H"/>
    <property type="match status" value="1"/>
</dbReference>
<keyword evidence="3" id="KW-0158">Chromosome</keyword>
<evidence type="ECO:0000256" key="2">
    <source>
        <dbReference type="ARBA" id="ARBA00004629"/>
    </source>
</evidence>
<evidence type="ECO:0000256" key="5">
    <source>
        <dbReference type="ARBA" id="ARBA00023242"/>
    </source>
</evidence>
<keyword evidence="10" id="KW-1185">Reference proteome</keyword>
<gene>
    <name evidence="9" type="ORF">SAPIO_CDS3209</name>
</gene>
<dbReference type="OrthoDB" id="2274804at2759"/>
<dbReference type="Proteomes" id="UP000028545">
    <property type="component" value="Unassembled WGS sequence"/>
</dbReference>
<dbReference type="GO" id="GO:0005634">
    <property type="term" value="C:nucleus"/>
    <property type="evidence" value="ECO:0007669"/>
    <property type="project" value="UniProtKB-SubCell"/>
</dbReference>
<proteinExistence type="inferred from homology"/>
<dbReference type="HOGENOM" id="CLU_078299_1_1_1"/>
<comment type="caution">
    <text evidence="9">The sequence shown here is derived from an EMBL/GenBank/DDBJ whole genome shotgun (WGS) entry which is preliminary data.</text>
</comment>
<dbReference type="GO" id="GO:0051382">
    <property type="term" value="P:kinetochore assembly"/>
    <property type="evidence" value="ECO:0007669"/>
    <property type="project" value="InterPro"/>
</dbReference>
<dbReference type="Pfam" id="PF05837">
    <property type="entry name" value="CENP-H"/>
    <property type="match status" value="1"/>
</dbReference>
<dbReference type="GeneID" id="27722281"/>
<keyword evidence="6" id="KW-0137">Centromere</keyword>
<evidence type="ECO:0000256" key="1">
    <source>
        <dbReference type="ARBA" id="ARBA00004123"/>
    </source>
</evidence>
<protein>
    <recommendedName>
        <fullName evidence="8">Centromere protein H C-terminal domain-containing protein</fullName>
    </recommendedName>
</protein>
<dbReference type="VEuPathDB" id="FungiDB:SAPIO_CDS3209"/>
<accession>A0A084GAA0</accession>
<organism evidence="9 10">
    <name type="scientific">Pseudallescheria apiosperma</name>
    <name type="common">Scedosporium apiospermum</name>
    <dbReference type="NCBI Taxonomy" id="563466"/>
    <lineage>
        <taxon>Eukaryota</taxon>
        <taxon>Fungi</taxon>
        <taxon>Dikarya</taxon>
        <taxon>Ascomycota</taxon>
        <taxon>Pezizomycotina</taxon>
        <taxon>Sordariomycetes</taxon>
        <taxon>Hypocreomycetidae</taxon>
        <taxon>Microascales</taxon>
        <taxon>Microascaceae</taxon>
        <taxon>Scedosporium</taxon>
    </lineage>
</organism>
<comment type="similarity">
    <text evidence="7">Belongs to the CENP-H/MCM16 family.</text>
</comment>
<keyword evidence="4" id="KW-0995">Kinetochore</keyword>
<dbReference type="EMBL" id="JOWA01000088">
    <property type="protein sequence ID" value="KEZ44262.1"/>
    <property type="molecule type" value="Genomic_DNA"/>
</dbReference>
<dbReference type="AlphaFoldDB" id="A0A084GAA0"/>
<sequence>MVTPTLKAIHHRADTSPLEMDILPYVRERDSTSAVLAKQYNDLQQTWNDLSEVQSKTLHISRDNVAMTSELLELAEAANHRKFGTSTGSELEMEMEQARQEVKESRQRWKVIKGTLSAVIVGSGIAWAQDQDLLEMVLDPEENE</sequence>
<dbReference type="PANTHER" id="PTHR48122">
    <property type="entry name" value="CENTROMERE PROTEIN H"/>
    <property type="match status" value="1"/>
</dbReference>
<comment type="subcellular location">
    <subcellularLocation>
        <location evidence="2">Chromosome</location>
        <location evidence="2">Centromere</location>
        <location evidence="2">Kinetochore</location>
    </subcellularLocation>
    <subcellularLocation>
        <location evidence="1">Nucleus</location>
    </subcellularLocation>
</comment>
<evidence type="ECO:0000259" key="8">
    <source>
        <dbReference type="Pfam" id="PF05837"/>
    </source>
</evidence>
<feature type="domain" description="Centromere protein H C-terminal" evidence="8">
    <location>
        <begin position="1"/>
        <end position="141"/>
    </location>
</feature>
<dbReference type="GO" id="GO:0043515">
    <property type="term" value="F:kinetochore binding"/>
    <property type="evidence" value="ECO:0007669"/>
    <property type="project" value="TreeGrafter"/>
</dbReference>
<evidence type="ECO:0000256" key="3">
    <source>
        <dbReference type="ARBA" id="ARBA00022454"/>
    </source>
</evidence>
<dbReference type="GO" id="GO:0000776">
    <property type="term" value="C:kinetochore"/>
    <property type="evidence" value="ECO:0007669"/>
    <property type="project" value="UniProtKB-KW"/>
</dbReference>
<keyword evidence="5" id="KW-0539">Nucleus</keyword>
<evidence type="ECO:0000256" key="6">
    <source>
        <dbReference type="ARBA" id="ARBA00023328"/>
    </source>
</evidence>
<dbReference type="InterPro" id="IPR008426">
    <property type="entry name" value="CENP-H_C"/>
</dbReference>
<evidence type="ECO:0000313" key="9">
    <source>
        <dbReference type="EMBL" id="KEZ44262.1"/>
    </source>
</evidence>
<name>A0A084GAA0_PSEDA</name>
<evidence type="ECO:0000313" key="10">
    <source>
        <dbReference type="Proteomes" id="UP000028545"/>
    </source>
</evidence>
<evidence type="ECO:0000256" key="7">
    <source>
        <dbReference type="ARBA" id="ARBA00025735"/>
    </source>
</evidence>
<evidence type="ECO:0000256" key="4">
    <source>
        <dbReference type="ARBA" id="ARBA00022838"/>
    </source>
</evidence>
<dbReference type="RefSeq" id="XP_016644061.1">
    <property type="nucleotide sequence ID" value="XM_016786055.1"/>
</dbReference>
<dbReference type="GO" id="GO:0007052">
    <property type="term" value="P:mitotic spindle organization"/>
    <property type="evidence" value="ECO:0007669"/>
    <property type="project" value="TreeGrafter"/>
</dbReference>
<dbReference type="GO" id="GO:0007059">
    <property type="term" value="P:chromosome segregation"/>
    <property type="evidence" value="ECO:0007669"/>
    <property type="project" value="TreeGrafter"/>
</dbReference>
<dbReference type="KEGG" id="sapo:SAPIO_CDS3209"/>
<dbReference type="InterPro" id="IPR040034">
    <property type="entry name" value="CENP-H"/>
</dbReference>
<reference evidence="9 10" key="1">
    <citation type="journal article" date="2014" name="Genome Announc.">
        <title>Draft genome sequence of the pathogenic fungus Scedosporium apiospermum.</title>
        <authorList>
            <person name="Vandeputte P."/>
            <person name="Ghamrawi S."/>
            <person name="Rechenmann M."/>
            <person name="Iltis A."/>
            <person name="Giraud S."/>
            <person name="Fleury M."/>
            <person name="Thornton C."/>
            <person name="Delhaes L."/>
            <person name="Meyer W."/>
            <person name="Papon N."/>
            <person name="Bouchara J.P."/>
        </authorList>
    </citation>
    <scope>NUCLEOTIDE SEQUENCE [LARGE SCALE GENOMIC DNA]</scope>
    <source>
        <strain evidence="9 10">IHEM 14462</strain>
    </source>
</reference>